<keyword evidence="1" id="KW-1133">Transmembrane helix</keyword>
<organism evidence="2 3">
    <name type="scientific">Clostridium tetani</name>
    <dbReference type="NCBI Taxonomy" id="1513"/>
    <lineage>
        <taxon>Bacteria</taxon>
        <taxon>Bacillati</taxon>
        <taxon>Bacillota</taxon>
        <taxon>Clostridia</taxon>
        <taxon>Eubacteriales</taxon>
        <taxon>Clostridiaceae</taxon>
        <taxon>Clostridium</taxon>
    </lineage>
</organism>
<feature type="transmembrane region" description="Helical" evidence="1">
    <location>
        <begin position="7"/>
        <end position="29"/>
    </location>
</feature>
<dbReference type="EMBL" id="AP026818">
    <property type="protein sequence ID" value="BDR81097.1"/>
    <property type="molecule type" value="Genomic_DNA"/>
</dbReference>
<name>A0ABC8ED75_CLOTA</name>
<proteinExistence type="predicted"/>
<protein>
    <submittedName>
        <fullName evidence="2">Uncharacterized protein</fullName>
    </submittedName>
</protein>
<evidence type="ECO:0000256" key="1">
    <source>
        <dbReference type="SAM" id="Phobius"/>
    </source>
</evidence>
<dbReference type="AlphaFoldDB" id="A0ABC8ED75"/>
<keyword evidence="1" id="KW-0812">Transmembrane</keyword>
<evidence type="ECO:0000313" key="2">
    <source>
        <dbReference type="EMBL" id="BDR81097.1"/>
    </source>
</evidence>
<keyword evidence="1" id="KW-0472">Membrane</keyword>
<sequence>MIKMRLLILSIISAFVSFLIGGFIIPTVIPRLNDAYYIVYICAIIGFFTPSIYILEKLYVNSKK</sequence>
<dbReference type="Proteomes" id="UP001321763">
    <property type="component" value="Chromosome"/>
</dbReference>
<feature type="transmembrane region" description="Helical" evidence="1">
    <location>
        <begin position="35"/>
        <end position="55"/>
    </location>
</feature>
<accession>A0ABC8ED75</accession>
<reference evidence="2 3" key="1">
    <citation type="submission" date="2022-09" db="EMBL/GenBank/DDBJ databases">
        <title>complete genome sequences of Clostridium tetani str. KHSU-234311-028 isolated from soil.</title>
        <authorList>
            <person name="Sekizuka T."/>
            <person name="Shitada C."/>
            <person name="Takahashi M."/>
            <person name="Kuroda M."/>
        </authorList>
    </citation>
    <scope>NUCLEOTIDE SEQUENCE [LARGE SCALE GENOMIC DNA]</scope>
    <source>
        <strain evidence="2 3">KHSU-234311-028</strain>
    </source>
</reference>
<gene>
    <name evidence="2" type="ORF">K234311028_13430</name>
</gene>
<evidence type="ECO:0000313" key="3">
    <source>
        <dbReference type="Proteomes" id="UP001321763"/>
    </source>
</evidence>